<dbReference type="VEuPathDB" id="TriTrypDB:C3747_1g265"/>
<keyword evidence="1" id="KW-0175">Coiled coil</keyword>
<dbReference type="VEuPathDB" id="TriTrypDB:TCDM_00003"/>
<proteinExistence type="predicted"/>
<dbReference type="VEuPathDB" id="TriTrypDB:TcYC6_0071150"/>
<dbReference type="VEuPathDB" id="TriTrypDB:TcBrA4_0060430"/>
<name>A0A2V2XQL9_TRYCR</name>
<reference evidence="2 3" key="1">
    <citation type="journal article" date="2018" name="Microb. Genom.">
        <title>Expanding an expanded genome: long-read sequencing of Trypanosoma cruzi.</title>
        <authorList>
            <person name="Berna L."/>
            <person name="Rodriguez M."/>
            <person name="Chiribao M.L."/>
            <person name="Parodi-Talice A."/>
            <person name="Pita S."/>
            <person name="Rijo G."/>
            <person name="Alvarez-Valin F."/>
            <person name="Robello C."/>
        </authorList>
    </citation>
    <scope>NUCLEOTIDE SEQUENCE [LARGE SCALE GENOMIC DNA]</scope>
    <source>
        <strain evidence="2 3">TCC</strain>
    </source>
</reference>
<evidence type="ECO:0000313" key="3">
    <source>
        <dbReference type="Proteomes" id="UP000246078"/>
    </source>
</evidence>
<dbReference type="VEuPathDB" id="TriTrypDB:ECC02_005921"/>
<dbReference type="OMA" id="RETHEME"/>
<accession>A0A2V2XQL9</accession>
<organism evidence="2 3">
    <name type="scientific">Trypanosoma cruzi</name>
    <dbReference type="NCBI Taxonomy" id="5693"/>
    <lineage>
        <taxon>Eukaryota</taxon>
        <taxon>Discoba</taxon>
        <taxon>Euglenozoa</taxon>
        <taxon>Kinetoplastea</taxon>
        <taxon>Metakinetoplastina</taxon>
        <taxon>Trypanosomatida</taxon>
        <taxon>Trypanosomatidae</taxon>
        <taxon>Trypanosoma</taxon>
        <taxon>Schizotrypanum</taxon>
    </lineage>
</organism>
<feature type="coiled-coil region" evidence="1">
    <location>
        <begin position="233"/>
        <end position="260"/>
    </location>
</feature>
<dbReference type="VEuPathDB" id="TriTrypDB:TcCL_NonESM00047"/>
<sequence>MSEALTPPDSWSHGHPDVNAELKMLRGAVAQALVEARQSSDFCRGIKHDISEYFQSEQWRRVQSGDSIESEQFIPNVMASVDGHLAEFESFIIGRVREELENKVDKDLSEKFDSYRMQLEHIRQQEEEREARLRFILEDAVQMNCELRNEMKWCASELWDRVSAIEEKLKFMATRPHTNPGGKDVMDLDLPNALREVIGILTLLSEGLEVERELHNEERQRWMSLMSRAVEKIRLLGERDEALEANLQELRQVAAAIQHRFGEFSGVLVDFWHRLEMMGSPSVAVEGAACEGSLGMYSKAGICAKKQMDDFMKKLHEVGVALRALQVEHVGFKDILDSNTVNITEIRRNVEALAVGASLIAEERERIDREESSLDLQYLIRSTPRDGNGCEGSTGTPRRGDLSLRKQWQFAHLPKLKLLHRKICNIPVSHAFRLWAAWASGRRQLRRDKTMVHELQEDLDTNSLGSRKYKRGKEEGEEKELAVGCRRLGIEVGCAKARIQ</sequence>
<dbReference type="VEuPathDB" id="TriTrypDB:TcCLB.510731.30"/>
<dbReference type="VEuPathDB" id="TriTrypDB:Tc_MARK_4325"/>
<dbReference type="AlphaFoldDB" id="A0A2V2XQL9"/>
<gene>
    <name evidence="2" type="ORF">C3747_1g265</name>
</gene>
<dbReference type="VEuPathDB" id="TriTrypDB:C4B63_86g6"/>
<dbReference type="VEuPathDB" id="TriTrypDB:TcG_07512"/>
<comment type="caution">
    <text evidence="2">The sequence shown here is derived from an EMBL/GenBank/DDBJ whole genome shotgun (WGS) entry which is preliminary data.</text>
</comment>
<protein>
    <submittedName>
        <fullName evidence="2">Uncharacterized protein</fullName>
    </submittedName>
</protein>
<dbReference type="EMBL" id="PRFC01000001">
    <property type="protein sequence ID" value="PWV22113.1"/>
    <property type="molecule type" value="Genomic_DNA"/>
</dbReference>
<evidence type="ECO:0000256" key="1">
    <source>
        <dbReference type="SAM" id="Coils"/>
    </source>
</evidence>
<dbReference type="VEuPathDB" id="TriTrypDB:TCSYLVIO_005699"/>
<dbReference type="OrthoDB" id="248851at2759"/>
<dbReference type="VEuPathDB" id="TriTrypDB:TcCLB.506887.40"/>
<dbReference type="VEuPathDB" id="TriTrypDB:BCY84_14429"/>
<evidence type="ECO:0000313" key="2">
    <source>
        <dbReference type="EMBL" id="PWV22113.1"/>
    </source>
</evidence>
<dbReference type="Proteomes" id="UP000246078">
    <property type="component" value="Unassembled WGS sequence"/>
</dbReference>